<sequence length="256" mass="29140">MSILAVFGICLVIVVVFLIIVGVMTGSQFFVLFIFFPVLISEAITGQRGSFHPNGATRKKPFFEGVLLLSVVFQVLLLSGILFGIYGLFAGFPVDPVPAVTEDTAIRNLLTPAEISGLLVINSVLWLFAVGFAGMLLINTVRYRKEINLMPKGNVLTGYVLPFFLFLIAFYFLFASRNYLALYPKGESQLSRVLLFMTIFYGMCLLFFKIKDIYLYFTLFRKRQIPLWKGYWLTMSLSILYTLLFQYFLIRILLSL</sequence>
<evidence type="ECO:0000256" key="1">
    <source>
        <dbReference type="SAM" id="Phobius"/>
    </source>
</evidence>
<organism evidence="2 3">
    <name type="scientific">Rhodocytophaga rosea</name>
    <dbReference type="NCBI Taxonomy" id="2704465"/>
    <lineage>
        <taxon>Bacteria</taxon>
        <taxon>Pseudomonadati</taxon>
        <taxon>Bacteroidota</taxon>
        <taxon>Cytophagia</taxon>
        <taxon>Cytophagales</taxon>
        <taxon>Rhodocytophagaceae</taxon>
        <taxon>Rhodocytophaga</taxon>
    </lineage>
</organism>
<dbReference type="RefSeq" id="WP_162441877.1">
    <property type="nucleotide sequence ID" value="NZ_CP048222.1"/>
</dbReference>
<feature type="transmembrane region" description="Helical" evidence="1">
    <location>
        <begin position="119"/>
        <end position="141"/>
    </location>
</feature>
<evidence type="ECO:0000313" key="3">
    <source>
        <dbReference type="Proteomes" id="UP000480178"/>
    </source>
</evidence>
<dbReference type="KEGG" id="rhoz:GXP67_03525"/>
<feature type="transmembrane region" description="Helical" evidence="1">
    <location>
        <begin position="66"/>
        <end position="89"/>
    </location>
</feature>
<accession>A0A6C0GCU4</accession>
<reference evidence="2 3" key="1">
    <citation type="submission" date="2020-01" db="EMBL/GenBank/DDBJ databases">
        <authorList>
            <person name="Kim M.K."/>
        </authorList>
    </citation>
    <scope>NUCLEOTIDE SEQUENCE [LARGE SCALE GENOMIC DNA]</scope>
    <source>
        <strain evidence="2 3">172606-1</strain>
    </source>
</reference>
<keyword evidence="3" id="KW-1185">Reference proteome</keyword>
<protein>
    <submittedName>
        <fullName evidence="2">Uncharacterized protein</fullName>
    </submittedName>
</protein>
<keyword evidence="1" id="KW-1133">Transmembrane helix</keyword>
<dbReference type="AlphaFoldDB" id="A0A6C0GCU4"/>
<feature type="transmembrane region" description="Helical" evidence="1">
    <location>
        <begin position="5"/>
        <end position="23"/>
    </location>
</feature>
<name>A0A6C0GCU4_9BACT</name>
<proteinExistence type="predicted"/>
<dbReference type="Proteomes" id="UP000480178">
    <property type="component" value="Chromosome"/>
</dbReference>
<dbReference type="EMBL" id="CP048222">
    <property type="protein sequence ID" value="QHT65799.1"/>
    <property type="molecule type" value="Genomic_DNA"/>
</dbReference>
<keyword evidence="1" id="KW-0812">Transmembrane</keyword>
<keyword evidence="1" id="KW-0472">Membrane</keyword>
<feature type="transmembrane region" description="Helical" evidence="1">
    <location>
        <begin position="193"/>
        <end position="210"/>
    </location>
</feature>
<feature type="transmembrane region" description="Helical" evidence="1">
    <location>
        <begin position="29"/>
        <end position="45"/>
    </location>
</feature>
<feature type="transmembrane region" description="Helical" evidence="1">
    <location>
        <begin position="231"/>
        <end position="254"/>
    </location>
</feature>
<feature type="transmembrane region" description="Helical" evidence="1">
    <location>
        <begin position="153"/>
        <end position="173"/>
    </location>
</feature>
<gene>
    <name evidence="2" type="ORF">GXP67_03525</name>
</gene>
<evidence type="ECO:0000313" key="2">
    <source>
        <dbReference type="EMBL" id="QHT65799.1"/>
    </source>
</evidence>